<evidence type="ECO:0000256" key="1">
    <source>
        <dbReference type="ARBA" id="ARBA00038283"/>
    </source>
</evidence>
<sequence>MIFKMKQKIENEVSCLNLSEPMNITLRYPAVGKITHEQVRWSNAIVNSPVVYGLIERRTLYFITGEVKHKYTEKNLGVPDSWKDLYFHLTDDDLGLIGGQKNVPRTYAALRELAKKLVPVTFKNEQGQLIRGEVHWVDSFFYNTETGLYDVRVSPEIMPYLIDISKSFTTFDLGTAMLLRSKYSQKMYELCSQFCGDFRFLDSGEKAQGHVYKKRVVPIQMEDFRRIFNLDEVRDPRTKKVITPAIYTSFKEVRQFILEATQMELFELYAAKHSNLWFDFQEGPRKGRGGKVSSIFIYIYTKEFPKEGIEKPWQKGDEPLSPFEEYAEPVEHTDIHQRMRENVWYNAGKEAQEIALQTLLGHYLHEDEVFYYMKQIRLKAGRSYDSYMQVIQVIQDKEKQPKFKSGTDTYRRNSIIKYALRVNLKEFGWSLEPMNATTKNKKKPIEQDLFSYR</sequence>
<gene>
    <name evidence="3" type="ORF">SAMN05216462_0329</name>
</gene>
<dbReference type="Pfam" id="PF01051">
    <property type="entry name" value="Rep3_N"/>
    <property type="match status" value="1"/>
</dbReference>
<accession>A0A1H3XSY3</accession>
<evidence type="ECO:0000313" key="4">
    <source>
        <dbReference type="Proteomes" id="UP000182257"/>
    </source>
</evidence>
<evidence type="ECO:0000313" key="3">
    <source>
        <dbReference type="EMBL" id="SEA02011.1"/>
    </source>
</evidence>
<proteinExistence type="inferred from homology"/>
<dbReference type="AlphaFoldDB" id="A0A1H3XSY3"/>
<dbReference type="InterPro" id="IPR036388">
    <property type="entry name" value="WH-like_DNA-bd_sf"/>
</dbReference>
<name>A0A1H3XSY3_XYLRU</name>
<dbReference type="InterPro" id="IPR000525">
    <property type="entry name" value="Initiator_Rep_WH1"/>
</dbReference>
<dbReference type="Proteomes" id="UP000182257">
    <property type="component" value="Unassembled WGS sequence"/>
</dbReference>
<comment type="similarity">
    <text evidence="1">Belongs to the initiator RepB protein family.</text>
</comment>
<dbReference type="GO" id="GO:0003887">
    <property type="term" value="F:DNA-directed DNA polymerase activity"/>
    <property type="evidence" value="ECO:0007669"/>
    <property type="project" value="InterPro"/>
</dbReference>
<feature type="domain" description="Initiator Rep protein WH1" evidence="2">
    <location>
        <begin position="39"/>
        <end position="192"/>
    </location>
</feature>
<dbReference type="SUPFAM" id="SSF46785">
    <property type="entry name" value="Winged helix' DNA-binding domain"/>
    <property type="match status" value="2"/>
</dbReference>
<dbReference type="EMBL" id="FNRF01000001">
    <property type="protein sequence ID" value="SEA02011.1"/>
    <property type="molecule type" value="Genomic_DNA"/>
</dbReference>
<organism evidence="3 4">
    <name type="scientific">Xylanibacter ruminicola</name>
    <name type="common">Prevotella ruminicola</name>
    <dbReference type="NCBI Taxonomy" id="839"/>
    <lineage>
        <taxon>Bacteria</taxon>
        <taxon>Pseudomonadati</taxon>
        <taxon>Bacteroidota</taxon>
        <taxon>Bacteroidia</taxon>
        <taxon>Bacteroidales</taxon>
        <taxon>Prevotellaceae</taxon>
        <taxon>Xylanibacter</taxon>
    </lineage>
</organism>
<dbReference type="OrthoDB" id="1057730at2"/>
<evidence type="ECO:0000259" key="2">
    <source>
        <dbReference type="Pfam" id="PF01051"/>
    </source>
</evidence>
<dbReference type="InterPro" id="IPR036390">
    <property type="entry name" value="WH_DNA-bd_sf"/>
</dbReference>
<reference evidence="3 4" key="1">
    <citation type="submission" date="2016-10" db="EMBL/GenBank/DDBJ databases">
        <authorList>
            <person name="de Groot N.N."/>
        </authorList>
    </citation>
    <scope>NUCLEOTIDE SEQUENCE [LARGE SCALE GENOMIC DNA]</scope>
    <source>
        <strain evidence="3 4">D31d</strain>
    </source>
</reference>
<dbReference type="Gene3D" id="1.10.10.10">
    <property type="entry name" value="Winged helix-like DNA-binding domain superfamily/Winged helix DNA-binding domain"/>
    <property type="match status" value="2"/>
</dbReference>
<dbReference type="GO" id="GO:0006270">
    <property type="term" value="P:DNA replication initiation"/>
    <property type="evidence" value="ECO:0007669"/>
    <property type="project" value="InterPro"/>
</dbReference>
<protein>
    <submittedName>
        <fullName evidence="3">Initiator Replication protein</fullName>
    </submittedName>
</protein>